<dbReference type="AlphaFoldDB" id="A0A0C2S3Q5"/>
<accession>A0A0C2S3Q5</accession>
<comment type="caution">
    <text evidence="1">The sequence shown here is derived from an EMBL/GenBank/DDBJ whole genome shotgun (WGS) entry which is preliminary data.</text>
</comment>
<dbReference type="PATRIC" id="fig|889306.3.peg.1546"/>
<keyword evidence="2" id="KW-1185">Reference proteome</keyword>
<evidence type="ECO:0000313" key="2">
    <source>
        <dbReference type="Proteomes" id="UP000031938"/>
    </source>
</evidence>
<proteinExistence type="predicted"/>
<sequence>MTSSTKEKILSKSLQNFDKSLLQIINLYYNDQIFLKTIKL</sequence>
<name>A0A0C2S3Q5_9BACL</name>
<dbReference type="EMBL" id="JXRP01000011">
    <property type="protein sequence ID" value="KIL48594.1"/>
    <property type="molecule type" value="Genomic_DNA"/>
</dbReference>
<dbReference type="Proteomes" id="UP000031938">
    <property type="component" value="Unassembled WGS sequence"/>
</dbReference>
<dbReference type="STRING" id="889306.KP78_15340"/>
<reference evidence="1 2" key="1">
    <citation type="submission" date="2015-01" db="EMBL/GenBank/DDBJ databases">
        <title>Genome sequencing of Jeotgalibacillus soli.</title>
        <authorList>
            <person name="Goh K.M."/>
            <person name="Chan K.-G."/>
            <person name="Yaakop A.S."/>
            <person name="Ee R."/>
            <person name="Gan H.M."/>
            <person name="Chan C.S."/>
        </authorList>
    </citation>
    <scope>NUCLEOTIDE SEQUENCE [LARGE SCALE GENOMIC DNA]</scope>
    <source>
        <strain evidence="1 2">P9</strain>
    </source>
</reference>
<gene>
    <name evidence="1" type="ORF">KP78_15340</name>
</gene>
<evidence type="ECO:0000313" key="1">
    <source>
        <dbReference type="EMBL" id="KIL48594.1"/>
    </source>
</evidence>
<organism evidence="1 2">
    <name type="scientific">Jeotgalibacillus soli</name>
    <dbReference type="NCBI Taxonomy" id="889306"/>
    <lineage>
        <taxon>Bacteria</taxon>
        <taxon>Bacillati</taxon>
        <taxon>Bacillota</taxon>
        <taxon>Bacilli</taxon>
        <taxon>Bacillales</taxon>
        <taxon>Caryophanaceae</taxon>
        <taxon>Jeotgalibacillus</taxon>
    </lineage>
</organism>
<protein>
    <submittedName>
        <fullName evidence="1">Uncharacterized protein</fullName>
    </submittedName>
</protein>